<accession>W6U0W5</accession>
<dbReference type="KEGG" id="egl:EGR_10450"/>
<protein>
    <submittedName>
        <fullName evidence="1">Uncharacterized protein</fullName>
    </submittedName>
</protein>
<gene>
    <name evidence="1" type="ORF">EGR_10450</name>
</gene>
<comment type="caution">
    <text evidence="1">The sequence shown here is derived from an EMBL/GenBank/DDBJ whole genome shotgun (WGS) entry which is preliminary data.</text>
</comment>
<dbReference type="CTD" id="36346165"/>
<proteinExistence type="predicted"/>
<reference evidence="1 2" key="1">
    <citation type="journal article" date="2013" name="Nat. Genet.">
        <title>The genome of the hydatid tapeworm Echinococcus granulosus.</title>
        <authorList>
            <person name="Zheng H."/>
            <person name="Zhang W."/>
            <person name="Zhang L."/>
            <person name="Zhang Z."/>
            <person name="Li J."/>
            <person name="Lu G."/>
            <person name="Zhu Y."/>
            <person name="Wang Y."/>
            <person name="Huang Y."/>
            <person name="Liu J."/>
            <person name="Kang H."/>
            <person name="Chen J."/>
            <person name="Wang L."/>
            <person name="Chen A."/>
            <person name="Yu S."/>
            <person name="Gao Z."/>
            <person name="Jin L."/>
            <person name="Gu W."/>
            <person name="Wang Z."/>
            <person name="Zhao L."/>
            <person name="Shi B."/>
            <person name="Wen H."/>
            <person name="Lin R."/>
            <person name="Jones M.K."/>
            <person name="Brejova B."/>
            <person name="Vinar T."/>
            <person name="Zhao G."/>
            <person name="McManus D.P."/>
            <person name="Chen Z."/>
            <person name="Zhou Y."/>
            <person name="Wang S."/>
        </authorList>
    </citation>
    <scope>NUCLEOTIDE SEQUENCE [LARGE SCALE GENOMIC DNA]</scope>
</reference>
<organism evidence="1 2">
    <name type="scientific">Echinococcus granulosus</name>
    <name type="common">Hydatid tapeworm</name>
    <dbReference type="NCBI Taxonomy" id="6210"/>
    <lineage>
        <taxon>Eukaryota</taxon>
        <taxon>Metazoa</taxon>
        <taxon>Spiralia</taxon>
        <taxon>Lophotrochozoa</taxon>
        <taxon>Platyhelminthes</taxon>
        <taxon>Cestoda</taxon>
        <taxon>Eucestoda</taxon>
        <taxon>Cyclophyllidea</taxon>
        <taxon>Taeniidae</taxon>
        <taxon>Echinococcus</taxon>
        <taxon>Echinococcus granulosus group</taxon>
    </lineage>
</organism>
<dbReference type="GeneID" id="36346165"/>
<dbReference type="AlphaFoldDB" id="W6U0W5"/>
<evidence type="ECO:0000313" key="1">
    <source>
        <dbReference type="EMBL" id="EUB54688.1"/>
    </source>
</evidence>
<evidence type="ECO:0000313" key="2">
    <source>
        <dbReference type="Proteomes" id="UP000019149"/>
    </source>
</evidence>
<dbReference type="EMBL" id="APAU02000221">
    <property type="protein sequence ID" value="EUB54688.1"/>
    <property type="molecule type" value="Genomic_DNA"/>
</dbReference>
<sequence length="107" mass="11783">MASPNVLNRALQRADRHDDVDTWTTPAHLINLDRGAAPIEKEAAFMDFVMQRDDRCTVVCLDNGRRFSAFPITSSIYMSFVRSPPPCSINAGQISFAASTITVLALP</sequence>
<name>W6U0W5_ECHGR</name>
<dbReference type="RefSeq" id="XP_024345884.1">
    <property type="nucleotide sequence ID" value="XM_024499699.1"/>
</dbReference>
<keyword evidence="2" id="KW-1185">Reference proteome</keyword>
<dbReference type="Proteomes" id="UP000019149">
    <property type="component" value="Unassembled WGS sequence"/>
</dbReference>